<gene>
    <name evidence="3" type="ORF">ESU54_03340</name>
</gene>
<feature type="chain" id="PRO_5022948932" description="Secreted protein" evidence="2">
    <location>
        <begin position="20"/>
        <end position="217"/>
    </location>
</feature>
<dbReference type="RefSeq" id="WP_111843730.1">
    <property type="nucleotide sequence ID" value="NZ_UEGI01000003.1"/>
</dbReference>
<feature type="region of interest" description="Disordered" evidence="1">
    <location>
        <begin position="49"/>
        <end position="72"/>
    </location>
</feature>
<reference evidence="3 4" key="1">
    <citation type="submission" date="2019-08" db="EMBL/GenBank/DDBJ databases">
        <title>Genome of Aequorivita antarctica SW49 (type strain).</title>
        <authorList>
            <person name="Bowman J.P."/>
        </authorList>
    </citation>
    <scope>NUCLEOTIDE SEQUENCE [LARGE SCALE GENOMIC DNA]</scope>
    <source>
        <strain evidence="3 4">SW49</strain>
    </source>
</reference>
<name>A0A5C6Z2P8_9FLAO</name>
<keyword evidence="2" id="KW-0732">Signal</keyword>
<keyword evidence="4" id="KW-1185">Reference proteome</keyword>
<organism evidence="3 4">
    <name type="scientific">Aequorivita antarctica</name>
    <dbReference type="NCBI Taxonomy" id="153266"/>
    <lineage>
        <taxon>Bacteria</taxon>
        <taxon>Pseudomonadati</taxon>
        <taxon>Bacteroidota</taxon>
        <taxon>Flavobacteriia</taxon>
        <taxon>Flavobacteriales</taxon>
        <taxon>Flavobacteriaceae</taxon>
        <taxon>Aequorivita</taxon>
    </lineage>
</organism>
<dbReference type="AlphaFoldDB" id="A0A5C6Z2P8"/>
<dbReference type="OrthoDB" id="1148517at2"/>
<accession>A0A5C6Z2P8</accession>
<dbReference type="Proteomes" id="UP000321497">
    <property type="component" value="Unassembled WGS sequence"/>
</dbReference>
<dbReference type="EMBL" id="VORT01000002">
    <property type="protein sequence ID" value="TXD74299.1"/>
    <property type="molecule type" value="Genomic_DNA"/>
</dbReference>
<sequence>MLKKFLLVGFFVITGTVFAQIDLPNNSVRFDSPQSNVDSPTGFEIPAIKAPTLSNTKNPNTPNNSNLGKEKENQIDMQNGDGLLEYTGTNKAPKYFTKDKEEKPEYGKDQYLGDFKTTAKTATIMYRDHEFVDGDMIRVYLNGEVIIPQARLEGSFRGFDFPLQDGFNKIDFEALNQGSSGPNTAQLNIFDEIGNLLASYEWNLLTGNKATAILVKQ</sequence>
<evidence type="ECO:0000313" key="4">
    <source>
        <dbReference type="Proteomes" id="UP000321497"/>
    </source>
</evidence>
<evidence type="ECO:0000256" key="2">
    <source>
        <dbReference type="SAM" id="SignalP"/>
    </source>
</evidence>
<evidence type="ECO:0000256" key="1">
    <source>
        <dbReference type="SAM" id="MobiDB-lite"/>
    </source>
</evidence>
<comment type="caution">
    <text evidence="3">The sequence shown here is derived from an EMBL/GenBank/DDBJ whole genome shotgun (WGS) entry which is preliminary data.</text>
</comment>
<feature type="signal peptide" evidence="2">
    <location>
        <begin position="1"/>
        <end position="19"/>
    </location>
</feature>
<evidence type="ECO:0000313" key="3">
    <source>
        <dbReference type="EMBL" id="TXD74299.1"/>
    </source>
</evidence>
<proteinExistence type="predicted"/>
<feature type="compositionally biased region" description="Low complexity" evidence="1">
    <location>
        <begin position="51"/>
        <end position="67"/>
    </location>
</feature>
<protein>
    <recommendedName>
        <fullName evidence="5">Secreted protein</fullName>
    </recommendedName>
</protein>
<evidence type="ECO:0008006" key="5">
    <source>
        <dbReference type="Google" id="ProtNLM"/>
    </source>
</evidence>